<dbReference type="InterPro" id="IPR052036">
    <property type="entry name" value="Hydrolase/PRTase-associated"/>
</dbReference>
<sequence>MSKKLIAAIQENAFPLNDQAFDTIMDAIGEARIVLLGEATHGTSEFYKVRAALSKRLIQEKGFTIIAVEGDWPSAQAVNRYVKGFDEEGKTARQVLSQSFNRWPTWMWANEEVGELIEWLKRENEEKDAADKTGFYGIDMYSLYESIDEVLHFLQENPTYNADLEMARKAFSCFEPYNRMPEHYALSTVHFSDECIREVTNLLTTIRSHEDLYSNEQEKDLNITMNALVAKNAESYYRAMMQDDAISWNIRDMHMVEAVGELLNYHGDDAKIIIWEHNTHVGDALETSMADHDMINVGQLIREKYGRDNTFAIGFGTYEGTVIAGEGWGEPLQKMKVPPAKFNSWEGQMHAAKADDQVILFTEENRHLFNEWIGHRAIGVVYNPEFEAFGNYVPSRVGCRYDGIIFVNRTNALSPYDLNK</sequence>
<dbReference type="InterPro" id="IPR014622">
    <property type="entry name" value="UCP036794_erythomycin"/>
</dbReference>
<comment type="caution">
    <text evidence="1">The sequence shown here is derived from an EMBL/GenBank/DDBJ whole genome shotgun (WGS) entry which is preliminary data.</text>
</comment>
<dbReference type="Pfam" id="PF05139">
    <property type="entry name" value="Erythro_esteras"/>
    <property type="match status" value="1"/>
</dbReference>
<reference evidence="1" key="1">
    <citation type="submission" date="2023-03" db="EMBL/GenBank/DDBJ databases">
        <title>MT1 and MT2 Draft Genomes of Novel Species.</title>
        <authorList>
            <person name="Venkateswaran K."/>
        </authorList>
    </citation>
    <scope>NUCLEOTIDE SEQUENCE</scope>
    <source>
        <strain evidence="1">F6_3S_P_2</strain>
    </source>
</reference>
<dbReference type="Gene3D" id="3.30.1870.10">
    <property type="entry name" value="EreA-like, domain 2"/>
    <property type="match status" value="1"/>
</dbReference>
<keyword evidence="2" id="KW-1185">Reference proteome</keyword>
<dbReference type="EMBL" id="JAROCC010000001">
    <property type="protein sequence ID" value="MDN4606140.1"/>
    <property type="molecule type" value="Genomic_DNA"/>
</dbReference>
<accession>A0ABT8JLX0</accession>
<evidence type="ECO:0000313" key="1">
    <source>
        <dbReference type="EMBL" id="MDN4606140.1"/>
    </source>
</evidence>
<dbReference type="PANTHER" id="PTHR31299:SF0">
    <property type="entry name" value="ESTERASE, PUTATIVE (AFU_ORTHOLOGUE AFUA_1G05850)-RELATED"/>
    <property type="match status" value="1"/>
</dbReference>
<dbReference type="RefSeq" id="WP_301241681.1">
    <property type="nucleotide sequence ID" value="NZ_JAROCC010000001.1"/>
</dbReference>
<dbReference type="SUPFAM" id="SSF159501">
    <property type="entry name" value="EreA/ChaN-like"/>
    <property type="match status" value="1"/>
</dbReference>
<dbReference type="InterPro" id="IPR007815">
    <property type="entry name" value="Emycin_Estase"/>
</dbReference>
<dbReference type="Gene3D" id="3.40.1660.10">
    <property type="entry name" value="EreA-like (biosynthetic domain)"/>
    <property type="match status" value="1"/>
</dbReference>
<protein>
    <submittedName>
        <fullName evidence="1">Erythromycin esterase family protein</fullName>
    </submittedName>
</protein>
<name>A0ABT8JLX0_9BACL</name>
<dbReference type="Proteomes" id="UP001175097">
    <property type="component" value="Unassembled WGS sequence"/>
</dbReference>
<dbReference type="Gene3D" id="1.20.1440.30">
    <property type="entry name" value="Biosynthetic Protein domain"/>
    <property type="match status" value="1"/>
</dbReference>
<gene>
    <name evidence="1" type="ORF">P5G49_01435</name>
</gene>
<dbReference type="PIRSF" id="PIRSF036794">
    <property type="entry name" value="UCP_erythr_ester"/>
    <property type="match status" value="1"/>
</dbReference>
<evidence type="ECO:0000313" key="2">
    <source>
        <dbReference type="Proteomes" id="UP001175097"/>
    </source>
</evidence>
<organism evidence="1 2">
    <name type="scientific">Sporosarcina highlanderae</name>
    <dbReference type="NCBI Taxonomy" id="3035916"/>
    <lineage>
        <taxon>Bacteria</taxon>
        <taxon>Bacillati</taxon>
        <taxon>Bacillota</taxon>
        <taxon>Bacilli</taxon>
        <taxon>Bacillales</taxon>
        <taxon>Caryophanaceae</taxon>
        <taxon>Sporosarcina</taxon>
    </lineage>
</organism>
<dbReference type="PANTHER" id="PTHR31299">
    <property type="entry name" value="ESTERASE, PUTATIVE (AFU_ORTHOLOGUE AFUA_1G05850)-RELATED"/>
    <property type="match status" value="1"/>
</dbReference>
<dbReference type="CDD" id="cd14728">
    <property type="entry name" value="Ere-like"/>
    <property type="match status" value="1"/>
</dbReference>
<proteinExistence type="predicted"/>